<name>A0A1F4U921_UNCW3</name>
<gene>
    <name evidence="1" type="ORF">A2Y85_05440</name>
</gene>
<dbReference type="Gene3D" id="2.40.160.60">
    <property type="entry name" value="Outer membrane protein transport protein (OMPP1/FadL/TodX)"/>
    <property type="match status" value="1"/>
</dbReference>
<proteinExistence type="predicted"/>
<evidence type="ECO:0000313" key="1">
    <source>
        <dbReference type="EMBL" id="OGC41389.1"/>
    </source>
</evidence>
<organism evidence="1 2">
    <name type="scientific">candidate division WOR-3 bacterium RBG_13_43_14</name>
    <dbReference type="NCBI Taxonomy" id="1802590"/>
    <lineage>
        <taxon>Bacteria</taxon>
        <taxon>Bacteria division WOR-3</taxon>
    </lineage>
</organism>
<reference evidence="1 2" key="1">
    <citation type="journal article" date="2016" name="Nat. Commun.">
        <title>Thousands of microbial genomes shed light on interconnected biogeochemical processes in an aquifer system.</title>
        <authorList>
            <person name="Anantharaman K."/>
            <person name="Brown C.T."/>
            <person name="Hug L.A."/>
            <person name="Sharon I."/>
            <person name="Castelle C.J."/>
            <person name="Probst A.J."/>
            <person name="Thomas B.C."/>
            <person name="Singh A."/>
            <person name="Wilkins M.J."/>
            <person name="Karaoz U."/>
            <person name="Brodie E.L."/>
            <person name="Williams K.H."/>
            <person name="Hubbard S.S."/>
            <person name="Banfield J.F."/>
        </authorList>
    </citation>
    <scope>NUCLEOTIDE SEQUENCE [LARGE SCALE GENOMIC DNA]</scope>
</reference>
<dbReference type="AlphaFoldDB" id="A0A1F4U921"/>
<protein>
    <recommendedName>
        <fullName evidence="3">FlgD Ig-like domain-containing protein</fullName>
    </recommendedName>
</protein>
<accession>A0A1F4U921</accession>
<comment type="caution">
    <text evidence="1">The sequence shown here is derived from an EMBL/GenBank/DDBJ whole genome shotgun (WGS) entry which is preliminary data.</text>
</comment>
<sequence>MVKPITDIRKQITVNRFLLTGFCLLLIAYCLLPAVLSAQDGGTPGALLNYGMTPRTLAMGKTFTGLADDQEAIYFNPAGLVQLMSHNVKSAYLSLLGTNLGYLGYALPTKRFGSIGLGLIYHGTPEIDSYNSAGDPFGTFKFNENAFLFSYAHQPAPWIGLGTTIKVLSTRIAQYGALGMGGDLGALILPRRNLTFGVVIQNILGPKLTYIDQTDEVPLTFRVGTALKLYKGRAVLALDVSKNIIESSSVEPHFGIEFIPVFPLLTLRGGIDRNHVSAGVGIRYDWNKLSLGFDYAVLLHYNSSYLVPYRHKIGINITFAGFRTWVDADPKRFSPTPGRKENIAWLDLHYNTKREIERWQLLVKNQFGEVVRTYGGWNAPPLRLSWDGLDDVGRVVSDGLYYYEIILIDEAGDNYTYSDALTRVATMGPEGEIEFLPQE</sequence>
<dbReference type="Gene3D" id="2.60.40.4070">
    <property type="match status" value="1"/>
</dbReference>
<evidence type="ECO:0008006" key="3">
    <source>
        <dbReference type="Google" id="ProtNLM"/>
    </source>
</evidence>
<dbReference type="SUPFAM" id="SSF56935">
    <property type="entry name" value="Porins"/>
    <property type="match status" value="1"/>
</dbReference>
<dbReference type="Proteomes" id="UP000177025">
    <property type="component" value="Unassembled WGS sequence"/>
</dbReference>
<evidence type="ECO:0000313" key="2">
    <source>
        <dbReference type="Proteomes" id="UP000177025"/>
    </source>
</evidence>
<dbReference type="NCBIfam" id="NF033709">
    <property type="entry name" value="PorV_fam"/>
    <property type="match status" value="1"/>
</dbReference>
<dbReference type="EMBL" id="MEUM01000108">
    <property type="protein sequence ID" value="OGC41389.1"/>
    <property type="molecule type" value="Genomic_DNA"/>
</dbReference>